<name>A0ABN3WGN3_9ACTN</name>
<comment type="caution">
    <text evidence="1">The sequence shown here is derived from an EMBL/GenBank/DDBJ whole genome shotgun (WGS) entry which is preliminary data.</text>
</comment>
<accession>A0ABN3WGN3</accession>
<proteinExistence type="predicted"/>
<sequence length="210" mass="23677">MKKSEVFKEIAGAMKAVGFRRRASNYEYVLDLGPGFEGWCSFADHAKRGSSNLLVATFAGVRCSAVEERIARWCGDVVPGWDGRSYVATVSANVGYLRPEAQWLEHPVDLTGDEPAESAQRNMEDVTGIALEFLRRTASYQGVTHALITVKGQMPDRQIERLPLTYALQGEYEKAQHHLSYMRKLVDDESYLAPRYLRYLAGFEEEFLSV</sequence>
<reference evidence="1 2" key="1">
    <citation type="journal article" date="2019" name="Int. J. Syst. Evol. Microbiol.">
        <title>The Global Catalogue of Microorganisms (GCM) 10K type strain sequencing project: providing services to taxonomists for standard genome sequencing and annotation.</title>
        <authorList>
            <consortium name="The Broad Institute Genomics Platform"/>
            <consortium name="The Broad Institute Genome Sequencing Center for Infectious Disease"/>
            <person name="Wu L."/>
            <person name="Ma J."/>
        </authorList>
    </citation>
    <scope>NUCLEOTIDE SEQUENCE [LARGE SCALE GENOMIC DNA]</scope>
    <source>
        <strain evidence="1 2">JCM 9650</strain>
    </source>
</reference>
<organism evidence="1 2">
    <name type="scientific">Streptomyces erythrogriseus</name>
    <dbReference type="NCBI Taxonomy" id="284027"/>
    <lineage>
        <taxon>Bacteria</taxon>
        <taxon>Bacillati</taxon>
        <taxon>Actinomycetota</taxon>
        <taxon>Actinomycetes</taxon>
        <taxon>Kitasatosporales</taxon>
        <taxon>Streptomycetaceae</taxon>
        <taxon>Streptomyces</taxon>
        <taxon>Streptomyces griseoincarnatus group</taxon>
    </lineage>
</organism>
<evidence type="ECO:0000313" key="1">
    <source>
        <dbReference type="EMBL" id="GAA2914600.1"/>
    </source>
</evidence>
<keyword evidence="2" id="KW-1185">Reference proteome</keyword>
<dbReference type="EMBL" id="BAAAVA010000008">
    <property type="protein sequence ID" value="GAA2914600.1"/>
    <property type="molecule type" value="Genomic_DNA"/>
</dbReference>
<dbReference type="Proteomes" id="UP001501423">
    <property type="component" value="Unassembled WGS sequence"/>
</dbReference>
<dbReference type="RefSeq" id="WP_086700690.1">
    <property type="nucleotide sequence ID" value="NZ_BAAAVA010000008.1"/>
</dbReference>
<protein>
    <submittedName>
        <fullName evidence="1">Uncharacterized protein</fullName>
    </submittedName>
</protein>
<gene>
    <name evidence="1" type="ORF">GCM10010478_11940</name>
</gene>
<evidence type="ECO:0000313" key="2">
    <source>
        <dbReference type="Proteomes" id="UP001501423"/>
    </source>
</evidence>